<reference evidence="1 2" key="1">
    <citation type="journal article" date="2023" name="Mol. Biol. Evol.">
        <title>Genomics of Secondarily Temperate Adaptation in the Only Non-Antarctic Icefish.</title>
        <authorList>
            <person name="Rivera-Colon A.G."/>
            <person name="Rayamajhi N."/>
            <person name="Minhas B.F."/>
            <person name="Madrigal G."/>
            <person name="Bilyk K.T."/>
            <person name="Yoon V."/>
            <person name="Hune M."/>
            <person name="Gregory S."/>
            <person name="Cheng C.H.C."/>
            <person name="Catchen J.M."/>
        </authorList>
    </citation>
    <scope>NUCLEOTIDE SEQUENCE [LARGE SCALE GENOMIC DNA]</scope>
    <source>
        <tissue evidence="1">White muscle</tissue>
    </source>
</reference>
<evidence type="ECO:0000313" key="1">
    <source>
        <dbReference type="EMBL" id="KAK5935717.1"/>
    </source>
</evidence>
<sequence length="106" mass="11384">MPQHLLRTSCPPPRHVCLRPGCSPASRGYLDTCRGLRARRRCASACGRVALFAAGFSATPSAAPLRRPAPGLPGIPRRLPRTSCPPPLCVCLRPGCPLSCWVLRNT</sequence>
<organism evidence="1 2">
    <name type="scientific">Champsocephalus gunnari</name>
    <name type="common">Mackerel icefish</name>
    <dbReference type="NCBI Taxonomy" id="52237"/>
    <lineage>
        <taxon>Eukaryota</taxon>
        <taxon>Metazoa</taxon>
        <taxon>Chordata</taxon>
        <taxon>Craniata</taxon>
        <taxon>Vertebrata</taxon>
        <taxon>Euteleostomi</taxon>
        <taxon>Actinopterygii</taxon>
        <taxon>Neopterygii</taxon>
        <taxon>Teleostei</taxon>
        <taxon>Neoteleostei</taxon>
        <taxon>Acanthomorphata</taxon>
        <taxon>Eupercaria</taxon>
        <taxon>Perciformes</taxon>
        <taxon>Notothenioidei</taxon>
        <taxon>Channichthyidae</taxon>
        <taxon>Champsocephalus</taxon>
    </lineage>
</organism>
<gene>
    <name evidence="1" type="ORF">CgunFtcFv8_021059</name>
</gene>
<protein>
    <submittedName>
        <fullName evidence="1">Uncharacterized protein</fullName>
    </submittedName>
</protein>
<dbReference type="AlphaFoldDB" id="A0AAN8EB90"/>
<dbReference type="EMBL" id="JAURVH010001513">
    <property type="protein sequence ID" value="KAK5935717.1"/>
    <property type="molecule type" value="Genomic_DNA"/>
</dbReference>
<accession>A0AAN8EB90</accession>
<proteinExistence type="predicted"/>
<evidence type="ECO:0000313" key="2">
    <source>
        <dbReference type="Proteomes" id="UP001331515"/>
    </source>
</evidence>
<keyword evidence="2" id="KW-1185">Reference proteome</keyword>
<comment type="caution">
    <text evidence="1">The sequence shown here is derived from an EMBL/GenBank/DDBJ whole genome shotgun (WGS) entry which is preliminary data.</text>
</comment>
<dbReference type="Proteomes" id="UP001331515">
    <property type="component" value="Unassembled WGS sequence"/>
</dbReference>
<name>A0AAN8EB90_CHAGU</name>